<dbReference type="Proteomes" id="UP001174691">
    <property type="component" value="Unassembled WGS sequence"/>
</dbReference>
<evidence type="ECO:0000256" key="6">
    <source>
        <dbReference type="ARBA" id="ARBA00023163"/>
    </source>
</evidence>
<keyword evidence="3" id="KW-0862">Zinc</keyword>
<dbReference type="PROSITE" id="PS00463">
    <property type="entry name" value="ZN2_CY6_FUNGAL_1"/>
    <property type="match status" value="1"/>
</dbReference>
<keyword evidence="6" id="KW-0804">Transcription</keyword>
<reference evidence="10" key="1">
    <citation type="submission" date="2022-07" db="EMBL/GenBank/DDBJ databases">
        <title>Fungi with potential for degradation of polypropylene.</title>
        <authorList>
            <person name="Gostincar C."/>
        </authorList>
    </citation>
    <scope>NUCLEOTIDE SEQUENCE</scope>
    <source>
        <strain evidence="10">EXF-13287</strain>
    </source>
</reference>
<dbReference type="SMART" id="SM00066">
    <property type="entry name" value="GAL4"/>
    <property type="match status" value="1"/>
</dbReference>
<gene>
    <name evidence="10" type="ORF">NKR19_g5869</name>
</gene>
<keyword evidence="11" id="KW-1185">Reference proteome</keyword>
<evidence type="ECO:0000256" key="3">
    <source>
        <dbReference type="ARBA" id="ARBA00022833"/>
    </source>
</evidence>
<keyword evidence="5" id="KW-0238">DNA-binding</keyword>
<dbReference type="Pfam" id="PF04082">
    <property type="entry name" value="Fungal_trans"/>
    <property type="match status" value="1"/>
</dbReference>
<dbReference type="EMBL" id="JANBVN010000084">
    <property type="protein sequence ID" value="KAJ9148820.1"/>
    <property type="molecule type" value="Genomic_DNA"/>
</dbReference>
<evidence type="ECO:0000256" key="2">
    <source>
        <dbReference type="ARBA" id="ARBA00022723"/>
    </source>
</evidence>
<name>A0AA38S3Y8_9PEZI</name>
<keyword evidence="7" id="KW-0539">Nucleus</keyword>
<evidence type="ECO:0000256" key="4">
    <source>
        <dbReference type="ARBA" id="ARBA00023015"/>
    </source>
</evidence>
<dbReference type="GO" id="GO:0000981">
    <property type="term" value="F:DNA-binding transcription factor activity, RNA polymerase II-specific"/>
    <property type="evidence" value="ECO:0007669"/>
    <property type="project" value="InterPro"/>
</dbReference>
<dbReference type="PROSITE" id="PS50048">
    <property type="entry name" value="ZN2_CY6_FUNGAL_2"/>
    <property type="match status" value="1"/>
</dbReference>
<feature type="compositionally biased region" description="Polar residues" evidence="8">
    <location>
        <begin position="97"/>
        <end position="109"/>
    </location>
</feature>
<comment type="subcellular location">
    <subcellularLocation>
        <location evidence="1">Nucleus</location>
    </subcellularLocation>
</comment>
<keyword evidence="2" id="KW-0479">Metal-binding</keyword>
<evidence type="ECO:0000313" key="10">
    <source>
        <dbReference type="EMBL" id="KAJ9148820.1"/>
    </source>
</evidence>
<dbReference type="InterPro" id="IPR050797">
    <property type="entry name" value="Carb_Metab_Trans_Reg"/>
</dbReference>
<evidence type="ECO:0000256" key="5">
    <source>
        <dbReference type="ARBA" id="ARBA00023125"/>
    </source>
</evidence>
<evidence type="ECO:0000259" key="9">
    <source>
        <dbReference type="PROSITE" id="PS50048"/>
    </source>
</evidence>
<proteinExistence type="predicted"/>
<dbReference type="AlphaFoldDB" id="A0AA38S3Y8"/>
<dbReference type="GO" id="GO:0003677">
    <property type="term" value="F:DNA binding"/>
    <property type="evidence" value="ECO:0007669"/>
    <property type="project" value="UniProtKB-KW"/>
</dbReference>
<dbReference type="PANTHER" id="PTHR31668:SF18">
    <property type="entry name" value="MALTOSE FERMENTATION REGULATORY PROTEIN MAL13-RELATED"/>
    <property type="match status" value="1"/>
</dbReference>
<dbReference type="GO" id="GO:0008270">
    <property type="term" value="F:zinc ion binding"/>
    <property type="evidence" value="ECO:0007669"/>
    <property type="project" value="InterPro"/>
</dbReference>
<keyword evidence="4" id="KW-0805">Transcription regulation</keyword>
<protein>
    <submittedName>
        <fullName evidence="10">RING-3 protein</fullName>
    </submittedName>
</protein>
<organism evidence="10 11">
    <name type="scientific">Coniochaeta hoffmannii</name>
    <dbReference type="NCBI Taxonomy" id="91930"/>
    <lineage>
        <taxon>Eukaryota</taxon>
        <taxon>Fungi</taxon>
        <taxon>Dikarya</taxon>
        <taxon>Ascomycota</taxon>
        <taxon>Pezizomycotina</taxon>
        <taxon>Sordariomycetes</taxon>
        <taxon>Sordariomycetidae</taxon>
        <taxon>Coniochaetales</taxon>
        <taxon>Coniochaetaceae</taxon>
        <taxon>Coniochaeta</taxon>
    </lineage>
</organism>
<dbReference type="InterPro" id="IPR007219">
    <property type="entry name" value="XnlR_reg_dom"/>
</dbReference>
<dbReference type="Gene3D" id="4.10.240.10">
    <property type="entry name" value="Zn(2)-C6 fungal-type DNA-binding domain"/>
    <property type="match status" value="1"/>
</dbReference>
<dbReference type="CDD" id="cd00067">
    <property type="entry name" value="GAL4"/>
    <property type="match status" value="1"/>
</dbReference>
<evidence type="ECO:0000256" key="1">
    <source>
        <dbReference type="ARBA" id="ARBA00004123"/>
    </source>
</evidence>
<feature type="non-terminal residue" evidence="10">
    <location>
        <position position="321"/>
    </location>
</feature>
<feature type="region of interest" description="Disordered" evidence="8">
    <location>
        <begin position="53"/>
        <end position="109"/>
    </location>
</feature>
<evidence type="ECO:0000313" key="11">
    <source>
        <dbReference type="Proteomes" id="UP001174691"/>
    </source>
</evidence>
<dbReference type="InterPro" id="IPR001138">
    <property type="entry name" value="Zn2Cys6_DnaBD"/>
</dbReference>
<accession>A0AA38S3Y8</accession>
<evidence type="ECO:0000256" key="7">
    <source>
        <dbReference type="ARBA" id="ARBA00023242"/>
    </source>
</evidence>
<sequence>MPTEAVQPPFRRSGKIRQACDSCRARKIRCDGTSPCANCLSAAFECSYLAVHKKTGPKGPRRESRQHRYAVRPAAPPVSLSPEGPTASSDTEPDSAGSASYPGTGTQPRYTSGFRPSPLLCTEFFTSCLDAFFTHKYPITPILHRHKVAAALPHLADSPELYGLLTACCAVMVLSPEILPTSSTPAQSPSPASSPNPSSPLPTAEFLISEAIRARQFCDYVETPSLTTVQTSFFLFSAFFCLGADNSAWFYIREAMTTLQLLRLHEEATYATLPPDEAAFSRRMFWVLFITERAYALQRLEPARPSNNPAVQPYSHHLRRP</sequence>
<dbReference type="PANTHER" id="PTHR31668">
    <property type="entry name" value="GLUCOSE TRANSPORT TRANSCRIPTION REGULATOR RGT1-RELATED-RELATED"/>
    <property type="match status" value="1"/>
</dbReference>
<comment type="caution">
    <text evidence="10">The sequence shown here is derived from an EMBL/GenBank/DDBJ whole genome shotgun (WGS) entry which is preliminary data.</text>
</comment>
<dbReference type="Pfam" id="PF00172">
    <property type="entry name" value="Zn_clus"/>
    <property type="match status" value="1"/>
</dbReference>
<dbReference type="CDD" id="cd12148">
    <property type="entry name" value="fungal_TF_MHR"/>
    <property type="match status" value="1"/>
</dbReference>
<evidence type="ECO:0000256" key="8">
    <source>
        <dbReference type="SAM" id="MobiDB-lite"/>
    </source>
</evidence>
<dbReference type="SUPFAM" id="SSF57701">
    <property type="entry name" value="Zn2/Cys6 DNA-binding domain"/>
    <property type="match status" value="1"/>
</dbReference>
<feature type="domain" description="Zn(2)-C6 fungal-type" evidence="9">
    <location>
        <begin position="19"/>
        <end position="48"/>
    </location>
</feature>
<dbReference type="GO" id="GO:0005634">
    <property type="term" value="C:nucleus"/>
    <property type="evidence" value="ECO:0007669"/>
    <property type="project" value="UniProtKB-SubCell"/>
</dbReference>
<dbReference type="InterPro" id="IPR036864">
    <property type="entry name" value="Zn2-C6_fun-type_DNA-bd_sf"/>
</dbReference>
<dbReference type="GO" id="GO:0006351">
    <property type="term" value="P:DNA-templated transcription"/>
    <property type="evidence" value="ECO:0007669"/>
    <property type="project" value="InterPro"/>
</dbReference>